<evidence type="ECO:0000313" key="4">
    <source>
        <dbReference type="Proteomes" id="UP000460112"/>
    </source>
</evidence>
<reference evidence="1 4" key="2">
    <citation type="submission" date="2019-09" db="EMBL/GenBank/DDBJ databases">
        <title>Investigation of probiotic properties of different lactic acid bacteria.</title>
        <authorList>
            <person name="Jaomanjaka F."/>
            <person name="Blanc P."/>
        </authorList>
    </citation>
    <scope>NUCLEOTIDE SEQUENCE [LARGE SCALE GENOMIC DNA]</scope>
    <source>
        <strain evidence="1 4">BIO6369</strain>
    </source>
</reference>
<dbReference type="AlphaFoldDB" id="A0A133PFP2"/>
<gene>
    <name evidence="1" type="ORF">F8244_00900</name>
    <name evidence="2" type="ORF">FIPPAONL_01098</name>
</gene>
<dbReference type="Gene3D" id="1.10.287.760">
    <property type="entry name" value="YqgQ-like"/>
    <property type="match status" value="1"/>
</dbReference>
<dbReference type="EMBL" id="WBOA01000001">
    <property type="protein sequence ID" value="KAB1951084.1"/>
    <property type="molecule type" value="Genomic_DNA"/>
</dbReference>
<dbReference type="OrthoDB" id="2361671at2"/>
<keyword evidence="3" id="KW-1185">Reference proteome</keyword>
<evidence type="ECO:0000313" key="1">
    <source>
        <dbReference type="EMBL" id="KAB1951084.1"/>
    </source>
</evidence>
<name>A0A133PFP2_LACGS</name>
<evidence type="ECO:0000313" key="3">
    <source>
        <dbReference type="Proteomes" id="UP000316012"/>
    </source>
</evidence>
<organism evidence="1 4">
    <name type="scientific">Lactobacillus gasseri</name>
    <dbReference type="NCBI Taxonomy" id="1596"/>
    <lineage>
        <taxon>Bacteria</taxon>
        <taxon>Bacillati</taxon>
        <taxon>Bacillota</taxon>
        <taxon>Bacilli</taxon>
        <taxon>Lactobacillales</taxon>
        <taxon>Lactobacillaceae</taxon>
        <taxon>Lactobacillus</taxon>
    </lineage>
</organism>
<dbReference type="InterPro" id="IPR009256">
    <property type="entry name" value="YqgQ-like"/>
</dbReference>
<dbReference type="OMA" id="HVGKRLW"/>
<proteinExistence type="predicted"/>
<comment type="caution">
    <text evidence="1">The sequence shown here is derived from an EMBL/GenBank/DDBJ whole genome shotgun (WGS) entry which is preliminary data.</text>
</comment>
<dbReference type="RefSeq" id="WP_003646940.1">
    <property type="nucleotide sequence ID" value="NZ_CABOGQ010000006.1"/>
</dbReference>
<dbReference type="InterPro" id="IPR023164">
    <property type="entry name" value="YqgQ-like_sf"/>
</dbReference>
<dbReference type="GeneID" id="29638593"/>
<reference evidence="2 3" key="1">
    <citation type="submission" date="2019-04" db="EMBL/GenBank/DDBJ databases">
        <title>Lactobacillus gasseri 7171 assembly.</title>
        <authorList>
            <person name="Joris B.R."/>
            <person name="Giguere D."/>
        </authorList>
    </citation>
    <scope>NUCLEOTIDE SEQUENCE [LARGE SCALE GENOMIC DNA]</scope>
    <source>
        <strain evidence="2 3">7171</strain>
    </source>
</reference>
<sequence>MKNLHDVQKLLKKFNIIVYVGKRKWDIELMGIELDNLYHAGVVSKKEYMNAKLILSHEHEIEEEKETSTKDSNRLL</sequence>
<dbReference type="SUPFAM" id="SSF158379">
    <property type="entry name" value="YqgQ-like"/>
    <property type="match status" value="1"/>
</dbReference>
<dbReference type="eggNOG" id="COG4483">
    <property type="taxonomic scope" value="Bacteria"/>
</dbReference>
<dbReference type="EMBL" id="SRMD01000080">
    <property type="protein sequence ID" value="TQW15220.1"/>
    <property type="molecule type" value="Genomic_DNA"/>
</dbReference>
<evidence type="ECO:0000313" key="2">
    <source>
        <dbReference type="EMBL" id="TQW15220.1"/>
    </source>
</evidence>
<protein>
    <submittedName>
        <fullName evidence="1">DUF910 family protein</fullName>
    </submittedName>
</protein>
<dbReference type="STRING" id="324831.LGAS_1383"/>
<dbReference type="Proteomes" id="UP000460112">
    <property type="component" value="Unassembled WGS sequence"/>
</dbReference>
<dbReference type="Proteomes" id="UP000316012">
    <property type="component" value="Unassembled WGS sequence"/>
</dbReference>
<accession>A0A133PFP2</accession>
<dbReference type="Pfam" id="PF06014">
    <property type="entry name" value="YqgQ-like"/>
    <property type="match status" value="1"/>
</dbReference>